<name>A0ABU0DXY6_9FIRM</name>
<dbReference type="EMBL" id="JAUSUR010000001">
    <property type="protein sequence ID" value="MDQ0359497.1"/>
    <property type="molecule type" value="Genomic_DNA"/>
</dbReference>
<dbReference type="RefSeq" id="WP_307404656.1">
    <property type="nucleotide sequence ID" value="NZ_JAUSUR010000001.1"/>
</dbReference>
<dbReference type="GO" id="GO:0005524">
    <property type="term" value="F:ATP binding"/>
    <property type="evidence" value="ECO:0007669"/>
    <property type="project" value="UniProtKB-KW"/>
</dbReference>
<comment type="similarity">
    <text evidence="1">Belongs to the ABC transporter superfamily.</text>
</comment>
<gene>
    <name evidence="6" type="ORF">J2S15_000228</name>
</gene>
<accession>A0ABU0DXY6</accession>
<feature type="domain" description="ABC transporter" evidence="5">
    <location>
        <begin position="4"/>
        <end position="223"/>
    </location>
</feature>
<dbReference type="PROSITE" id="PS00211">
    <property type="entry name" value="ABC_TRANSPORTER_1"/>
    <property type="match status" value="1"/>
</dbReference>
<dbReference type="Proteomes" id="UP001230220">
    <property type="component" value="Unassembled WGS sequence"/>
</dbReference>
<dbReference type="PROSITE" id="PS50893">
    <property type="entry name" value="ABC_TRANSPORTER_2"/>
    <property type="match status" value="1"/>
</dbReference>
<evidence type="ECO:0000259" key="5">
    <source>
        <dbReference type="PROSITE" id="PS50893"/>
    </source>
</evidence>
<dbReference type="Gene3D" id="3.40.50.300">
    <property type="entry name" value="P-loop containing nucleotide triphosphate hydrolases"/>
    <property type="match status" value="1"/>
</dbReference>
<evidence type="ECO:0000256" key="1">
    <source>
        <dbReference type="ARBA" id="ARBA00005417"/>
    </source>
</evidence>
<evidence type="ECO:0000313" key="7">
    <source>
        <dbReference type="Proteomes" id="UP001230220"/>
    </source>
</evidence>
<dbReference type="PANTHER" id="PTHR42798:SF6">
    <property type="entry name" value="CELL DIVISION ATP-BINDING PROTEIN FTSE"/>
    <property type="match status" value="1"/>
</dbReference>
<dbReference type="InterPro" id="IPR003593">
    <property type="entry name" value="AAA+_ATPase"/>
</dbReference>
<evidence type="ECO:0000256" key="4">
    <source>
        <dbReference type="ARBA" id="ARBA00022840"/>
    </source>
</evidence>
<evidence type="ECO:0000256" key="2">
    <source>
        <dbReference type="ARBA" id="ARBA00022448"/>
    </source>
</evidence>
<reference evidence="6 7" key="1">
    <citation type="submission" date="2023-07" db="EMBL/GenBank/DDBJ databases">
        <title>Genomic Encyclopedia of Type Strains, Phase IV (KMG-IV): sequencing the most valuable type-strain genomes for metagenomic binning, comparative biology and taxonomic classification.</title>
        <authorList>
            <person name="Goeker M."/>
        </authorList>
    </citation>
    <scope>NUCLEOTIDE SEQUENCE [LARGE SCALE GENOMIC DNA]</scope>
    <source>
        <strain evidence="6 7">DSM 16784</strain>
    </source>
</reference>
<dbReference type="PANTHER" id="PTHR42798">
    <property type="entry name" value="LIPOPROTEIN-RELEASING SYSTEM ATP-BINDING PROTEIN LOLD"/>
    <property type="match status" value="1"/>
</dbReference>
<dbReference type="InterPro" id="IPR017871">
    <property type="entry name" value="ABC_transporter-like_CS"/>
</dbReference>
<evidence type="ECO:0000313" key="6">
    <source>
        <dbReference type="EMBL" id="MDQ0359497.1"/>
    </source>
</evidence>
<dbReference type="SMART" id="SM00382">
    <property type="entry name" value="AAA"/>
    <property type="match status" value="1"/>
</dbReference>
<dbReference type="InterPro" id="IPR017911">
    <property type="entry name" value="MacB-like_ATP-bd"/>
</dbReference>
<dbReference type="InterPro" id="IPR027417">
    <property type="entry name" value="P-loop_NTPase"/>
</dbReference>
<dbReference type="SUPFAM" id="SSF52540">
    <property type="entry name" value="P-loop containing nucleoside triphosphate hydrolases"/>
    <property type="match status" value="1"/>
</dbReference>
<dbReference type="CDD" id="cd03255">
    <property type="entry name" value="ABC_MJ0796_LolCDE_FtsE"/>
    <property type="match status" value="1"/>
</dbReference>
<keyword evidence="4 6" id="KW-0067">ATP-binding</keyword>
<protein>
    <submittedName>
        <fullName evidence="6">ABC transport system ATP-binding protein</fullName>
    </submittedName>
</protein>
<keyword evidence="2" id="KW-0813">Transport</keyword>
<dbReference type="Pfam" id="PF00005">
    <property type="entry name" value="ABC_tran"/>
    <property type="match status" value="1"/>
</dbReference>
<dbReference type="InterPro" id="IPR003439">
    <property type="entry name" value="ABC_transporter-like_ATP-bd"/>
</dbReference>
<sequence>MSIMKLENVSKEFKDGTTKIQALKQTNLEIEENQFVAIIGPSGSGKSTLLTILGLLQKPTTGTVYLNGEKINEQQEKDKAKLRFDKIGFIFQSSNLIPFLKVKEQFRLIDKITHKPKEEYLNELFEKLDIDSIKNKYVNQLSGGQRQRVAIARALYNEPTIILADEPTASLDSDKAYEVIDLLANVVKEGKRSVIMVTHDIRMAKKCDVIYEISDGELKRKEL</sequence>
<proteinExistence type="inferred from homology"/>
<keyword evidence="3" id="KW-0547">Nucleotide-binding</keyword>
<organism evidence="6 7">
    <name type="scientific">Breznakia pachnodae</name>
    <dbReference type="NCBI Taxonomy" id="265178"/>
    <lineage>
        <taxon>Bacteria</taxon>
        <taxon>Bacillati</taxon>
        <taxon>Bacillota</taxon>
        <taxon>Erysipelotrichia</taxon>
        <taxon>Erysipelotrichales</taxon>
        <taxon>Erysipelotrichaceae</taxon>
        <taxon>Breznakia</taxon>
    </lineage>
</organism>
<comment type="caution">
    <text evidence="6">The sequence shown here is derived from an EMBL/GenBank/DDBJ whole genome shotgun (WGS) entry which is preliminary data.</text>
</comment>
<evidence type="ECO:0000256" key="3">
    <source>
        <dbReference type="ARBA" id="ARBA00022741"/>
    </source>
</evidence>
<keyword evidence="7" id="KW-1185">Reference proteome</keyword>